<protein>
    <submittedName>
        <fullName evidence="3">N-acetylmuramoyl-L-alanine amidase</fullName>
    </submittedName>
</protein>
<evidence type="ECO:0000313" key="4">
    <source>
        <dbReference type="Proteomes" id="UP000315133"/>
    </source>
</evidence>
<dbReference type="SUPFAM" id="SSF55846">
    <property type="entry name" value="N-acetylmuramoyl-L-alanine amidase-like"/>
    <property type="match status" value="1"/>
</dbReference>
<accession>A0A543KJF8</accession>
<dbReference type="GO" id="GO:0008270">
    <property type="term" value="F:zinc ion binding"/>
    <property type="evidence" value="ECO:0007669"/>
    <property type="project" value="InterPro"/>
</dbReference>
<dbReference type="Pfam" id="PF04122">
    <property type="entry name" value="CW_binding_2"/>
    <property type="match status" value="3"/>
</dbReference>
<evidence type="ECO:0000259" key="2">
    <source>
        <dbReference type="SMART" id="SM00701"/>
    </source>
</evidence>
<dbReference type="InterPro" id="IPR006619">
    <property type="entry name" value="PGRP_domain_met/bac"/>
</dbReference>
<organism evidence="3 4">
    <name type="scientific">Ornithinimicrobium humiphilum</name>
    <dbReference type="NCBI Taxonomy" id="125288"/>
    <lineage>
        <taxon>Bacteria</taxon>
        <taxon>Bacillati</taxon>
        <taxon>Actinomycetota</taxon>
        <taxon>Actinomycetes</taxon>
        <taxon>Micrococcales</taxon>
        <taxon>Ornithinimicrobiaceae</taxon>
        <taxon>Ornithinimicrobium</taxon>
    </lineage>
</organism>
<dbReference type="Proteomes" id="UP000315133">
    <property type="component" value="Unassembled WGS sequence"/>
</dbReference>
<dbReference type="GO" id="GO:0008745">
    <property type="term" value="F:N-acetylmuramoyl-L-alanine amidase activity"/>
    <property type="evidence" value="ECO:0007669"/>
    <property type="project" value="InterPro"/>
</dbReference>
<dbReference type="GO" id="GO:0009253">
    <property type="term" value="P:peptidoglycan catabolic process"/>
    <property type="evidence" value="ECO:0007669"/>
    <property type="project" value="InterPro"/>
</dbReference>
<dbReference type="Pfam" id="PF01510">
    <property type="entry name" value="Amidase_2"/>
    <property type="match status" value="1"/>
</dbReference>
<reference evidence="3 4" key="1">
    <citation type="submission" date="2019-06" db="EMBL/GenBank/DDBJ databases">
        <title>Sequencing the genomes of 1000 actinobacteria strains.</title>
        <authorList>
            <person name="Klenk H.-P."/>
        </authorList>
    </citation>
    <scope>NUCLEOTIDE SEQUENCE [LARGE SCALE GENOMIC DNA]</scope>
    <source>
        <strain evidence="3 4">DSM 12362</strain>
    </source>
</reference>
<proteinExistence type="predicted"/>
<dbReference type="EMBL" id="VFPU01000001">
    <property type="protein sequence ID" value="TQM95221.1"/>
    <property type="molecule type" value="Genomic_DNA"/>
</dbReference>
<dbReference type="InterPro" id="IPR007253">
    <property type="entry name" value="Cell_wall-bd_2"/>
</dbReference>
<dbReference type="Gene3D" id="3.40.80.10">
    <property type="entry name" value="Peptidoglycan recognition protein-like"/>
    <property type="match status" value="1"/>
</dbReference>
<dbReference type="CDD" id="cd06583">
    <property type="entry name" value="PGRP"/>
    <property type="match status" value="1"/>
</dbReference>
<feature type="region of interest" description="Disordered" evidence="1">
    <location>
        <begin position="60"/>
        <end position="95"/>
    </location>
</feature>
<name>A0A543KJF8_9MICO</name>
<dbReference type="InterPro" id="IPR036505">
    <property type="entry name" value="Amidase/PGRP_sf"/>
</dbReference>
<comment type="caution">
    <text evidence="3">The sequence shown here is derived from an EMBL/GenBank/DDBJ whole genome shotgun (WGS) entry which is preliminary data.</text>
</comment>
<dbReference type="PANTHER" id="PTHR30032">
    <property type="entry name" value="N-ACETYLMURAMOYL-L-ALANINE AMIDASE-RELATED"/>
    <property type="match status" value="1"/>
</dbReference>
<dbReference type="Gene3D" id="3.40.50.12090">
    <property type="match status" value="1"/>
</dbReference>
<dbReference type="SMART" id="SM00701">
    <property type="entry name" value="PGRP"/>
    <property type="match status" value="1"/>
</dbReference>
<dbReference type="InterPro" id="IPR051922">
    <property type="entry name" value="Bact_Sporulation_Assoc"/>
</dbReference>
<evidence type="ECO:0000256" key="1">
    <source>
        <dbReference type="SAM" id="MobiDB-lite"/>
    </source>
</evidence>
<dbReference type="PANTHER" id="PTHR30032:SF8">
    <property type="entry name" value="GERMINATION-SPECIFIC N-ACETYLMURAMOYL-L-ALANINE AMIDASE"/>
    <property type="match status" value="1"/>
</dbReference>
<evidence type="ECO:0000313" key="3">
    <source>
        <dbReference type="EMBL" id="TQM95221.1"/>
    </source>
</evidence>
<feature type="domain" description="Peptidoglycan recognition protein family" evidence="2">
    <location>
        <begin position="154"/>
        <end position="306"/>
    </location>
</feature>
<gene>
    <name evidence="3" type="ORF">FB476_0059</name>
</gene>
<dbReference type="AlphaFoldDB" id="A0A543KJF8"/>
<sequence length="647" mass="66975">MPLGADVAARVLPGTDATPSGPSRATTLSLGEGVHVLGLRWTGPEPAAAELRLRTPDGAWGEWAPLDDATPVERSSGDPLAHASTDVTDASGEPVTDDLAVTRATTGDVVVGPAEVEVRLVGEASDASVEVWTTQATADDAAAVAALPVTSNELVIGTRADWGADESAPRVSRPIDLVHDFPKMGVTVHHTAGVNDYASTDVPSIIRGIFYYHGQTLQWDDIGYAALVDKYGRVWEGRAGGVEENIQLAHAFGMNRDWTGVSVLGNHETAIVWATELTALSELTAWELATHGVTPGTTVDYENPYFGWTRTLDVVHGHRDVDDTLCPGWQLYALMDTLRARVAADHAEDPVAVQRHGGADRYAVAAGIARRAYLEGARTAYLASGNHIADALGVGPIAAQTGAAVMLTRTATVPIDTMASLDALGVREVVLVGGEEAIAPSVVGQLTTAGYTVQRVHGSDRYETAAMLATQNGRPGGTVYLAAGTELADALSAAAAAAEQDAVVVLTQPGRLPSVTATALTTLQPSRVVVLGGELSVSEPVRAQVASLLPGAQVDRVGGGDRFETSALVAMDAFDSASAAVVANAYGSADAVVATQLAARHGSPVLLVKKDCRPGSVNAAYTALGITLSRLAGGTGVLSWSAGYRVC</sequence>
<dbReference type="InterPro" id="IPR002502">
    <property type="entry name" value="Amidase_domain"/>
</dbReference>
<keyword evidence="4" id="KW-1185">Reference proteome</keyword>